<comment type="caution">
    <text evidence="1">The sequence shown here is derived from an EMBL/GenBank/DDBJ whole genome shotgun (WGS) entry which is preliminary data.</text>
</comment>
<evidence type="ECO:0000313" key="2">
    <source>
        <dbReference type="Proteomes" id="UP000663823"/>
    </source>
</evidence>
<proteinExistence type="predicted"/>
<reference evidence="1" key="1">
    <citation type="submission" date="2021-02" db="EMBL/GenBank/DDBJ databases">
        <authorList>
            <person name="Nowell W R."/>
        </authorList>
    </citation>
    <scope>NUCLEOTIDE SEQUENCE</scope>
</reference>
<evidence type="ECO:0000313" key="1">
    <source>
        <dbReference type="EMBL" id="CAF4290778.1"/>
    </source>
</evidence>
<name>A0A820HCI0_9BILA</name>
<organism evidence="1 2">
    <name type="scientific">Rotaria sordida</name>
    <dbReference type="NCBI Taxonomy" id="392033"/>
    <lineage>
        <taxon>Eukaryota</taxon>
        <taxon>Metazoa</taxon>
        <taxon>Spiralia</taxon>
        <taxon>Gnathifera</taxon>
        <taxon>Rotifera</taxon>
        <taxon>Eurotatoria</taxon>
        <taxon>Bdelloidea</taxon>
        <taxon>Philodinida</taxon>
        <taxon>Philodinidae</taxon>
        <taxon>Rotaria</taxon>
    </lineage>
</organism>
<sequence length="136" mass="15402">MSKQKPATTVTSGAAAMPTTTMNNPAAAVLPRPMRRVFQNFLLVWLDANLDESNEDFKKSLRRLRHVVASITTFTDAQECINFLSEIKKEKIFMIVSGSLGRQIVPEIEVLPQLESIYVFCRDQVVDEEWANKISK</sequence>
<feature type="non-terminal residue" evidence="1">
    <location>
        <position position="136"/>
    </location>
</feature>
<accession>A0A820HCI0</accession>
<gene>
    <name evidence="1" type="ORF">OTI717_LOCUS41729</name>
</gene>
<protein>
    <submittedName>
        <fullName evidence="1">Uncharacterized protein</fullName>
    </submittedName>
</protein>
<dbReference type="Proteomes" id="UP000663823">
    <property type="component" value="Unassembled WGS sequence"/>
</dbReference>
<dbReference type="EMBL" id="CAJOAX010043976">
    <property type="protein sequence ID" value="CAF4290778.1"/>
    <property type="molecule type" value="Genomic_DNA"/>
</dbReference>
<dbReference type="AlphaFoldDB" id="A0A820HCI0"/>